<accession>D6U8U2</accession>
<evidence type="ECO:0000313" key="3">
    <source>
        <dbReference type="Proteomes" id="UP000004508"/>
    </source>
</evidence>
<dbReference type="EMBL" id="ADVG01000006">
    <property type="protein sequence ID" value="EFH79652.1"/>
    <property type="molecule type" value="Genomic_DNA"/>
</dbReference>
<name>D6U8U2_KTERA</name>
<evidence type="ECO:0000256" key="1">
    <source>
        <dbReference type="SAM" id="MobiDB-lite"/>
    </source>
</evidence>
<proteinExistence type="predicted"/>
<dbReference type="RefSeq" id="WP_007923650.1">
    <property type="nucleotide sequence ID" value="NZ_ADVG01000006.1"/>
</dbReference>
<dbReference type="STRING" id="485913.Krac_0130"/>
<sequence length="171" mass="18720">MPKEQFNVRLDTTLKRALQDRANEAGQPLTQVLERYISEGLARDKGATIEASTVPVIRAAIREEMQRSMETLTAQIHQDVQQISRRDTDRLAALTVKAARSAGIGQRLVYTLLAEEVGEEAADRVFERAVTLTAKELVARSSPPPSSSKTTRQEDQGAAEESGEEGKETGA</sequence>
<gene>
    <name evidence="2" type="ORF">Krac_0130</name>
</gene>
<dbReference type="InParanoid" id="D6U8U2"/>
<dbReference type="AlphaFoldDB" id="D6U8U2"/>
<evidence type="ECO:0000313" key="2">
    <source>
        <dbReference type="EMBL" id="EFH79652.1"/>
    </source>
</evidence>
<comment type="caution">
    <text evidence="2">The sequence shown here is derived from an EMBL/GenBank/DDBJ whole genome shotgun (WGS) entry which is preliminary data.</text>
</comment>
<keyword evidence="3" id="KW-1185">Reference proteome</keyword>
<feature type="region of interest" description="Disordered" evidence="1">
    <location>
        <begin position="135"/>
        <end position="171"/>
    </location>
</feature>
<reference evidence="2 3" key="1">
    <citation type="journal article" date="2011" name="Stand. Genomic Sci.">
        <title>Non-contiguous finished genome sequence and contextual data of the filamentous soil bacterium Ktedonobacter racemifer type strain (SOSP1-21).</title>
        <authorList>
            <person name="Chang Y.J."/>
            <person name="Land M."/>
            <person name="Hauser L."/>
            <person name="Chertkov O."/>
            <person name="Del Rio T.G."/>
            <person name="Nolan M."/>
            <person name="Copeland A."/>
            <person name="Tice H."/>
            <person name="Cheng J.F."/>
            <person name="Lucas S."/>
            <person name="Han C."/>
            <person name="Goodwin L."/>
            <person name="Pitluck S."/>
            <person name="Ivanova N."/>
            <person name="Ovchinikova G."/>
            <person name="Pati A."/>
            <person name="Chen A."/>
            <person name="Palaniappan K."/>
            <person name="Mavromatis K."/>
            <person name="Liolios K."/>
            <person name="Brettin T."/>
            <person name="Fiebig A."/>
            <person name="Rohde M."/>
            <person name="Abt B."/>
            <person name="Goker M."/>
            <person name="Detter J.C."/>
            <person name="Woyke T."/>
            <person name="Bristow J."/>
            <person name="Eisen J.A."/>
            <person name="Markowitz V."/>
            <person name="Hugenholtz P."/>
            <person name="Kyrpides N.C."/>
            <person name="Klenk H.P."/>
            <person name="Lapidus A."/>
        </authorList>
    </citation>
    <scope>NUCLEOTIDE SEQUENCE [LARGE SCALE GENOMIC DNA]</scope>
    <source>
        <strain evidence="3">DSM 44963</strain>
    </source>
</reference>
<organism evidence="2 3">
    <name type="scientific">Ktedonobacter racemifer DSM 44963</name>
    <dbReference type="NCBI Taxonomy" id="485913"/>
    <lineage>
        <taxon>Bacteria</taxon>
        <taxon>Bacillati</taxon>
        <taxon>Chloroflexota</taxon>
        <taxon>Ktedonobacteria</taxon>
        <taxon>Ktedonobacterales</taxon>
        <taxon>Ktedonobacteraceae</taxon>
        <taxon>Ktedonobacter</taxon>
    </lineage>
</organism>
<dbReference type="Proteomes" id="UP000004508">
    <property type="component" value="Unassembled WGS sequence"/>
</dbReference>
<protein>
    <submittedName>
        <fullName evidence="2">Uncharacterized protein</fullName>
    </submittedName>
</protein>